<sequence>MVVPSQTISSRAPASTQSSIHNERANRQQDLREVEDGRFSDAPKPRGDWIPEKTYHDNNSEHEQKGTEYIKVQADPKEISQHFDEYHYQHCQRCVRFRRWKYGLPGILGTIILLFGYLSFNATQSPHLSKTGASLATEKDLHITKKQPTVLQQRATSDQANIIIPAYFGPEDTASWKKVTSQITKFQNVLGFTIIINPSNGPGTTDEITRYSTLIESLAKFSNVNILGYIHQSWGNRDITGDVDTWISYFPSKLDGFFLDEMPSVKSDTNLSAVSSNNAYIKKKSSSYFRKHKSPLIVQNPGTEVDSSFYSLSYNQDVTIIFENQDTYLTEWIGLTRDSANQSTSSLGMIILTVSDSEMESAVKTMLGYSRYIFASGYAEAQAYNSIASNFGTFVKAAYKYGGTGSASKITTKAVKTTTTKISIATKTKSKAKSTKSTKRRFPTAAARRTQTSSLS</sequence>
<dbReference type="InterPro" id="IPR021986">
    <property type="entry name" value="Spherulin4"/>
</dbReference>
<feature type="region of interest" description="Disordered" evidence="1">
    <location>
        <begin position="1"/>
        <end position="64"/>
    </location>
</feature>
<comment type="caution">
    <text evidence="3">The sequence shown here is derived from an EMBL/GenBank/DDBJ whole genome shotgun (WGS) entry which is preliminary data.</text>
</comment>
<organism evidence="3 4">
    <name type="scientific">Orbilia javanica</name>
    <dbReference type="NCBI Taxonomy" id="47235"/>
    <lineage>
        <taxon>Eukaryota</taxon>
        <taxon>Fungi</taxon>
        <taxon>Dikarya</taxon>
        <taxon>Ascomycota</taxon>
        <taxon>Pezizomycotina</taxon>
        <taxon>Orbiliomycetes</taxon>
        <taxon>Orbiliales</taxon>
        <taxon>Orbiliaceae</taxon>
        <taxon>Orbilia</taxon>
    </lineage>
</organism>
<accession>A0AAN8R804</accession>
<reference evidence="3 4" key="1">
    <citation type="submission" date="2019-10" db="EMBL/GenBank/DDBJ databases">
        <authorList>
            <person name="Palmer J.M."/>
        </authorList>
    </citation>
    <scope>NUCLEOTIDE SEQUENCE [LARGE SCALE GENOMIC DNA]</scope>
    <source>
        <strain evidence="3 4">TWF718</strain>
    </source>
</reference>
<dbReference type="Proteomes" id="UP001313282">
    <property type="component" value="Unassembled WGS sequence"/>
</dbReference>
<keyword evidence="2" id="KW-0812">Transmembrane</keyword>
<keyword evidence="4" id="KW-1185">Reference proteome</keyword>
<dbReference type="EMBL" id="JAVHNR010000011">
    <property type="protein sequence ID" value="KAK6330558.1"/>
    <property type="molecule type" value="Genomic_DNA"/>
</dbReference>
<dbReference type="AlphaFoldDB" id="A0AAN8R804"/>
<evidence type="ECO:0000313" key="4">
    <source>
        <dbReference type="Proteomes" id="UP001313282"/>
    </source>
</evidence>
<feature type="transmembrane region" description="Helical" evidence="2">
    <location>
        <begin position="102"/>
        <end position="120"/>
    </location>
</feature>
<feature type="compositionally biased region" description="Polar residues" evidence="1">
    <location>
        <begin position="1"/>
        <end position="20"/>
    </location>
</feature>
<feature type="region of interest" description="Disordered" evidence="1">
    <location>
        <begin position="427"/>
        <end position="456"/>
    </location>
</feature>
<evidence type="ECO:0008006" key="5">
    <source>
        <dbReference type="Google" id="ProtNLM"/>
    </source>
</evidence>
<feature type="compositionally biased region" description="Basic residues" evidence="1">
    <location>
        <begin position="428"/>
        <end position="442"/>
    </location>
</feature>
<evidence type="ECO:0000256" key="2">
    <source>
        <dbReference type="SAM" id="Phobius"/>
    </source>
</evidence>
<gene>
    <name evidence="3" type="ORF">TWF718_002758</name>
</gene>
<evidence type="ECO:0000313" key="3">
    <source>
        <dbReference type="EMBL" id="KAK6330558.1"/>
    </source>
</evidence>
<keyword evidence="2" id="KW-0472">Membrane</keyword>
<dbReference type="PANTHER" id="PTHR35040:SF7">
    <property type="entry name" value="FIBRONECTIN TYPE-III DOMAIN-CONTAINING PROTEIN-RELATED"/>
    <property type="match status" value="1"/>
</dbReference>
<protein>
    <recommendedName>
        <fullName evidence="5">Spherulin-4</fullName>
    </recommendedName>
</protein>
<proteinExistence type="predicted"/>
<evidence type="ECO:0000256" key="1">
    <source>
        <dbReference type="SAM" id="MobiDB-lite"/>
    </source>
</evidence>
<keyword evidence="2" id="KW-1133">Transmembrane helix</keyword>
<name>A0AAN8R804_9PEZI</name>
<dbReference type="Pfam" id="PF12138">
    <property type="entry name" value="Spherulin4"/>
    <property type="match status" value="1"/>
</dbReference>
<feature type="compositionally biased region" description="Basic and acidic residues" evidence="1">
    <location>
        <begin position="21"/>
        <end position="64"/>
    </location>
</feature>
<dbReference type="PANTHER" id="PTHR35040">
    <property type="match status" value="1"/>
</dbReference>